<comment type="caution">
    <text evidence="1">The sequence shown here is derived from an EMBL/GenBank/DDBJ whole genome shotgun (WGS) entry which is preliminary data.</text>
</comment>
<evidence type="ECO:0000313" key="2">
    <source>
        <dbReference type="Proteomes" id="UP001295740"/>
    </source>
</evidence>
<dbReference type="Gene3D" id="1.10.510.10">
    <property type="entry name" value="Transferase(Phosphotransferase) domain 1"/>
    <property type="match status" value="1"/>
</dbReference>
<accession>A0AAI8YMA3</accession>
<dbReference type="InterPro" id="IPR011009">
    <property type="entry name" value="Kinase-like_dom_sf"/>
</dbReference>
<gene>
    <name evidence="1" type="ORF">KHLLAP_LOCUS10402</name>
</gene>
<sequence>MTAYTTEDLRFFITGQGRSVSETESPSGFQVRTKAPRATFGWFGQPRIKISEVSSNLAIGDVKTVKPESDEAKKISSGTMFINYKAIAGKHIAPKVIGIIEADDSKDMVGFILKYIPGRAAGPDEKEKCFMLLEKLWAEGWSHGDVQAGNFIVTSRGDVYLIDYEFAKAVTNNGNAKDLYDFEQDFYQG</sequence>
<keyword evidence="2" id="KW-1185">Reference proteome</keyword>
<organism evidence="1 2">
    <name type="scientific">Anthostomella pinea</name>
    <dbReference type="NCBI Taxonomy" id="933095"/>
    <lineage>
        <taxon>Eukaryota</taxon>
        <taxon>Fungi</taxon>
        <taxon>Dikarya</taxon>
        <taxon>Ascomycota</taxon>
        <taxon>Pezizomycotina</taxon>
        <taxon>Sordariomycetes</taxon>
        <taxon>Xylariomycetidae</taxon>
        <taxon>Xylariales</taxon>
        <taxon>Xylariaceae</taxon>
        <taxon>Anthostomella</taxon>
    </lineage>
</organism>
<dbReference type="Proteomes" id="UP001295740">
    <property type="component" value="Unassembled WGS sequence"/>
</dbReference>
<evidence type="ECO:0000313" key="1">
    <source>
        <dbReference type="EMBL" id="CAJ2509934.1"/>
    </source>
</evidence>
<proteinExistence type="predicted"/>
<name>A0AAI8YMA3_9PEZI</name>
<dbReference type="AlphaFoldDB" id="A0AAI8YMA3"/>
<reference evidence="1" key="1">
    <citation type="submission" date="2023-10" db="EMBL/GenBank/DDBJ databases">
        <authorList>
            <person name="Hackl T."/>
        </authorList>
    </citation>
    <scope>NUCLEOTIDE SEQUENCE</scope>
</reference>
<dbReference type="SUPFAM" id="SSF56112">
    <property type="entry name" value="Protein kinase-like (PK-like)"/>
    <property type="match status" value="1"/>
</dbReference>
<protein>
    <submittedName>
        <fullName evidence="1">Uu.00g058340.m01.CDS01</fullName>
    </submittedName>
</protein>
<dbReference type="EMBL" id="CAUWAG010000013">
    <property type="protein sequence ID" value="CAJ2509934.1"/>
    <property type="molecule type" value="Genomic_DNA"/>
</dbReference>